<keyword evidence="1" id="KW-0614">Plasmid</keyword>
<sequence>MSSKKNIETKSGNRERTAAFNIYLPKSIIADIKVRADALNWYYGKYVAYVYENVSHPDPSKMTAIDELKQINHDQARLGNLLNLALTDPDFKSKTEQLEQLYSEIRDTQKTIKAKVLAL</sequence>
<protein>
    <recommendedName>
        <fullName evidence="3">Arc-like DNA binding domain-containing protein</fullName>
    </recommendedName>
</protein>
<accession>A0ABX8AVC0</accession>
<dbReference type="EMBL" id="CP074129">
    <property type="protein sequence ID" value="QUS58988.1"/>
    <property type="molecule type" value="Genomic_DNA"/>
</dbReference>
<reference evidence="1 2" key="1">
    <citation type="journal article" date="2021" name="Angew. Chem. Int. Ed. Engl.">
        <title>A novel family of nonribosomal peptides modulate collective behavior in Pseudovibrio bacteria isolated from marine sponges.</title>
        <authorList>
            <person name="Ioca L.P."/>
            <person name="Dai Y."/>
            <person name="Kunakom S."/>
            <person name="Diaz-Espinosa J."/>
            <person name="Krunic A."/>
            <person name="Crnkovic C.M."/>
            <person name="Orjala J."/>
            <person name="Sanchez L.M."/>
            <person name="Ferreira A.G."/>
            <person name="Berlinck R.G.S."/>
            <person name="Eustaquio A.S."/>
        </authorList>
    </citation>
    <scope>NUCLEOTIDE SEQUENCE [LARGE SCALE GENOMIC DNA]</scope>
    <source>
        <strain evidence="1 2">Ab134</strain>
        <plasmid evidence="1 2">pAb134-03</plasmid>
    </source>
</reference>
<name>A0ABX8AVC0_9HYPH</name>
<geneLocation type="plasmid" evidence="1 2">
    <name>pAb134-03</name>
</geneLocation>
<evidence type="ECO:0000313" key="2">
    <source>
        <dbReference type="Proteomes" id="UP000680706"/>
    </source>
</evidence>
<organism evidence="1 2">
    <name type="scientific">Pseudovibrio brasiliensis</name>
    <dbReference type="NCBI Taxonomy" id="1898042"/>
    <lineage>
        <taxon>Bacteria</taxon>
        <taxon>Pseudomonadati</taxon>
        <taxon>Pseudomonadota</taxon>
        <taxon>Alphaproteobacteria</taxon>
        <taxon>Hyphomicrobiales</taxon>
        <taxon>Stappiaceae</taxon>
        <taxon>Pseudovibrio</taxon>
    </lineage>
</organism>
<evidence type="ECO:0000313" key="1">
    <source>
        <dbReference type="EMBL" id="QUS58988.1"/>
    </source>
</evidence>
<gene>
    <name evidence="1" type="ORF">KGB56_26175</name>
</gene>
<dbReference type="Proteomes" id="UP000680706">
    <property type="component" value="Plasmid pAb134-03"/>
</dbReference>
<dbReference type="RefSeq" id="WP_075701520.1">
    <property type="nucleotide sequence ID" value="NZ_CP074129.1"/>
</dbReference>
<keyword evidence="2" id="KW-1185">Reference proteome</keyword>
<proteinExistence type="predicted"/>
<evidence type="ECO:0008006" key="3">
    <source>
        <dbReference type="Google" id="ProtNLM"/>
    </source>
</evidence>